<dbReference type="AlphaFoldDB" id="A0A517YDS2"/>
<accession>A0A517YDS2</accession>
<keyword evidence="1" id="KW-0472">Membrane</keyword>
<gene>
    <name evidence="2" type="ORF">ETAA8_34930</name>
</gene>
<keyword evidence="1" id="KW-1133">Transmembrane helix</keyword>
<dbReference type="RefSeq" id="WP_145090603.1">
    <property type="nucleotide sequence ID" value="NZ_CP036274.1"/>
</dbReference>
<evidence type="ECO:0000313" key="2">
    <source>
        <dbReference type="EMBL" id="QDU28393.1"/>
    </source>
</evidence>
<protein>
    <recommendedName>
        <fullName evidence="4">Photosystem I assembly protein Ycf4</fullName>
    </recommendedName>
</protein>
<organism evidence="2 3">
    <name type="scientific">Anatilimnocola aggregata</name>
    <dbReference type="NCBI Taxonomy" id="2528021"/>
    <lineage>
        <taxon>Bacteria</taxon>
        <taxon>Pseudomonadati</taxon>
        <taxon>Planctomycetota</taxon>
        <taxon>Planctomycetia</taxon>
        <taxon>Pirellulales</taxon>
        <taxon>Pirellulaceae</taxon>
        <taxon>Anatilimnocola</taxon>
    </lineage>
</organism>
<feature type="transmembrane region" description="Helical" evidence="1">
    <location>
        <begin position="21"/>
        <end position="44"/>
    </location>
</feature>
<evidence type="ECO:0008006" key="4">
    <source>
        <dbReference type="Google" id="ProtNLM"/>
    </source>
</evidence>
<dbReference type="Proteomes" id="UP000315017">
    <property type="component" value="Chromosome"/>
</dbReference>
<name>A0A517YDS2_9BACT</name>
<feature type="transmembrane region" description="Helical" evidence="1">
    <location>
        <begin position="64"/>
        <end position="88"/>
    </location>
</feature>
<dbReference type="EMBL" id="CP036274">
    <property type="protein sequence ID" value="QDU28393.1"/>
    <property type="molecule type" value="Genomic_DNA"/>
</dbReference>
<sequence length="186" mass="20136">MNQPAASLPAPINGHEIRVPLTMAFGVIGMGFIGLFFGGTIALAQLSGFSFGGPAGRYEFTSGAGLLALVLGSGGLLLIAAGIVLLLNRGGLVMGHDRLQYVVNRKKVITQIPYHNISRMEIAESDTGRFIGIDLANLADPNTFHPDAEGCKKYSNWHYKIELATPQMPLEHIYQYIVNQRNARRG</sequence>
<reference evidence="2 3" key="1">
    <citation type="submission" date="2019-02" db="EMBL/GenBank/DDBJ databases">
        <title>Deep-cultivation of Planctomycetes and their phenomic and genomic characterization uncovers novel biology.</title>
        <authorList>
            <person name="Wiegand S."/>
            <person name="Jogler M."/>
            <person name="Boedeker C."/>
            <person name="Pinto D."/>
            <person name="Vollmers J."/>
            <person name="Rivas-Marin E."/>
            <person name="Kohn T."/>
            <person name="Peeters S.H."/>
            <person name="Heuer A."/>
            <person name="Rast P."/>
            <person name="Oberbeckmann S."/>
            <person name="Bunk B."/>
            <person name="Jeske O."/>
            <person name="Meyerdierks A."/>
            <person name="Storesund J.E."/>
            <person name="Kallscheuer N."/>
            <person name="Luecker S."/>
            <person name="Lage O.M."/>
            <person name="Pohl T."/>
            <person name="Merkel B.J."/>
            <person name="Hornburger P."/>
            <person name="Mueller R.-W."/>
            <person name="Bruemmer F."/>
            <person name="Labrenz M."/>
            <person name="Spormann A.M."/>
            <person name="Op den Camp H."/>
            <person name="Overmann J."/>
            <person name="Amann R."/>
            <person name="Jetten M.S.M."/>
            <person name="Mascher T."/>
            <person name="Medema M.H."/>
            <person name="Devos D.P."/>
            <person name="Kaster A.-K."/>
            <person name="Ovreas L."/>
            <person name="Rohde M."/>
            <person name="Galperin M.Y."/>
            <person name="Jogler C."/>
        </authorList>
    </citation>
    <scope>NUCLEOTIDE SEQUENCE [LARGE SCALE GENOMIC DNA]</scope>
    <source>
        <strain evidence="2 3">ETA_A8</strain>
    </source>
</reference>
<keyword evidence="1" id="KW-0812">Transmembrane</keyword>
<dbReference type="KEGG" id="aagg:ETAA8_34930"/>
<proteinExistence type="predicted"/>
<evidence type="ECO:0000313" key="3">
    <source>
        <dbReference type="Proteomes" id="UP000315017"/>
    </source>
</evidence>
<keyword evidence="3" id="KW-1185">Reference proteome</keyword>
<evidence type="ECO:0000256" key="1">
    <source>
        <dbReference type="SAM" id="Phobius"/>
    </source>
</evidence>